<organism evidence="10 11">
    <name type="scientific">Wallemia hederae</name>
    <dbReference type="NCBI Taxonomy" id="1540922"/>
    <lineage>
        <taxon>Eukaryota</taxon>
        <taxon>Fungi</taxon>
        <taxon>Dikarya</taxon>
        <taxon>Basidiomycota</taxon>
        <taxon>Wallemiomycotina</taxon>
        <taxon>Wallemiomycetes</taxon>
        <taxon>Wallemiales</taxon>
        <taxon>Wallemiaceae</taxon>
        <taxon>Wallemia</taxon>
    </lineage>
</organism>
<keyword evidence="6" id="KW-1015">Disulfide bond</keyword>
<evidence type="ECO:0000256" key="7">
    <source>
        <dbReference type="ARBA" id="ARBA00023186"/>
    </source>
</evidence>
<dbReference type="EMBL" id="SPNW01000082">
    <property type="protein sequence ID" value="TIA86370.1"/>
    <property type="molecule type" value="Genomic_DNA"/>
</dbReference>
<evidence type="ECO:0008006" key="12">
    <source>
        <dbReference type="Google" id="ProtNLM"/>
    </source>
</evidence>
<evidence type="ECO:0000256" key="1">
    <source>
        <dbReference type="ARBA" id="ARBA00004569"/>
    </source>
</evidence>
<dbReference type="GO" id="GO:0033617">
    <property type="term" value="P:mitochondrial respiratory chain complex IV assembly"/>
    <property type="evidence" value="ECO:0007669"/>
    <property type="project" value="TreeGrafter"/>
</dbReference>
<feature type="region of interest" description="Disordered" evidence="9">
    <location>
        <begin position="1"/>
        <end position="20"/>
    </location>
</feature>
<evidence type="ECO:0000256" key="9">
    <source>
        <dbReference type="SAM" id="MobiDB-lite"/>
    </source>
</evidence>
<gene>
    <name evidence="10" type="ORF">E3P99_03691</name>
</gene>
<comment type="caution">
    <text evidence="10">The sequence shown here is derived from an EMBL/GenBank/DDBJ whole genome shotgun (WGS) entry which is preliminary data.</text>
</comment>
<proteinExistence type="inferred from homology"/>
<evidence type="ECO:0000256" key="8">
    <source>
        <dbReference type="PIRSR" id="PIRSR607745-1"/>
    </source>
</evidence>
<dbReference type="GO" id="GO:0016531">
    <property type="term" value="F:copper chaperone activity"/>
    <property type="evidence" value="ECO:0007669"/>
    <property type="project" value="InterPro"/>
</dbReference>
<feature type="binding site" evidence="8">
    <location>
        <position position="25"/>
    </location>
    <ligand>
        <name>Cu cation</name>
        <dbReference type="ChEBI" id="CHEBI:23378"/>
    </ligand>
</feature>
<comment type="subcellular location">
    <subcellularLocation>
        <location evidence="1">Mitochondrion intermembrane space</location>
    </subcellularLocation>
</comment>
<comment type="similarity">
    <text evidence="2">Belongs to the COX17 family.</text>
</comment>
<reference evidence="10 11" key="1">
    <citation type="submission" date="2019-03" db="EMBL/GenBank/DDBJ databases">
        <title>Sequencing 23 genomes of Wallemia ichthyophaga.</title>
        <authorList>
            <person name="Gostincar C."/>
        </authorList>
    </citation>
    <scope>NUCLEOTIDE SEQUENCE [LARGE SCALE GENOMIC DNA]</scope>
    <source>
        <strain evidence="10 11">EXF-5753</strain>
    </source>
</reference>
<dbReference type="InterPro" id="IPR009069">
    <property type="entry name" value="Cys_alpha_HP_mot_SF"/>
</dbReference>
<keyword evidence="7" id="KW-0143">Chaperone</keyword>
<dbReference type="AlphaFoldDB" id="A0A4T0FEX7"/>
<protein>
    <recommendedName>
        <fullName evidence="12">Cytochrome c oxidase copper chaperone</fullName>
    </recommendedName>
</protein>
<evidence type="ECO:0000256" key="3">
    <source>
        <dbReference type="ARBA" id="ARBA00022723"/>
    </source>
</evidence>
<evidence type="ECO:0000256" key="2">
    <source>
        <dbReference type="ARBA" id="ARBA00009241"/>
    </source>
</evidence>
<dbReference type="OrthoDB" id="1915887at2759"/>
<dbReference type="PANTHER" id="PTHR16719">
    <property type="entry name" value="CYTOCHROME C OXIDASE COPPER CHAPERONE"/>
    <property type="match status" value="1"/>
</dbReference>
<evidence type="ECO:0000256" key="6">
    <source>
        <dbReference type="ARBA" id="ARBA00023157"/>
    </source>
</evidence>
<dbReference type="Pfam" id="PF05051">
    <property type="entry name" value="COX17"/>
    <property type="match status" value="1"/>
</dbReference>
<evidence type="ECO:0000256" key="4">
    <source>
        <dbReference type="ARBA" id="ARBA00023008"/>
    </source>
</evidence>
<name>A0A4T0FEX7_9BASI</name>
<dbReference type="Proteomes" id="UP000310189">
    <property type="component" value="Unassembled WGS sequence"/>
</dbReference>
<keyword evidence="3 8" id="KW-0479">Metal-binding</keyword>
<keyword evidence="4 8" id="KW-0186">Copper</keyword>
<evidence type="ECO:0000313" key="11">
    <source>
        <dbReference type="Proteomes" id="UP000310189"/>
    </source>
</evidence>
<dbReference type="SUPFAM" id="SSF47072">
    <property type="entry name" value="Cysteine alpha-hairpin motif"/>
    <property type="match status" value="1"/>
</dbReference>
<dbReference type="PROSITE" id="PS51808">
    <property type="entry name" value="CHCH"/>
    <property type="match status" value="1"/>
</dbReference>
<dbReference type="Gene3D" id="1.10.287.1130">
    <property type="entry name" value="CytochromE C oxidase copper chaperone"/>
    <property type="match status" value="1"/>
</dbReference>
<keyword evidence="5" id="KW-0496">Mitochondrion</keyword>
<sequence length="73" mass="7791">MPLSVAEASDPKKNPLNPEGLKPCCVCPQTKKARDECFLFNGSNADSNSGSSDACKDVLEAHKACMRSFGFPV</sequence>
<dbReference type="InterPro" id="IPR007745">
    <property type="entry name" value="Cyt_c_oxidase_Cu-chaperone"/>
</dbReference>
<feature type="binding site" evidence="8">
    <location>
        <position position="24"/>
    </location>
    <ligand>
        <name>Cu cation</name>
        <dbReference type="ChEBI" id="CHEBI:23378"/>
    </ligand>
</feature>
<dbReference type="PANTHER" id="PTHR16719:SF0">
    <property type="entry name" value="CYTOCHROME C OXIDASE COPPER CHAPERONE"/>
    <property type="match status" value="1"/>
</dbReference>
<evidence type="ECO:0000313" key="10">
    <source>
        <dbReference type="EMBL" id="TIA86370.1"/>
    </source>
</evidence>
<dbReference type="GO" id="GO:0005507">
    <property type="term" value="F:copper ion binding"/>
    <property type="evidence" value="ECO:0007669"/>
    <property type="project" value="InterPro"/>
</dbReference>
<dbReference type="GO" id="GO:0005758">
    <property type="term" value="C:mitochondrial intermembrane space"/>
    <property type="evidence" value="ECO:0007669"/>
    <property type="project" value="UniProtKB-SubCell"/>
</dbReference>
<keyword evidence="11" id="KW-1185">Reference proteome</keyword>
<accession>A0A4T0FEX7</accession>
<evidence type="ECO:0000256" key="5">
    <source>
        <dbReference type="ARBA" id="ARBA00023128"/>
    </source>
</evidence>